<accession>A0AAD7CWP7</accession>
<evidence type="ECO:0000313" key="1">
    <source>
        <dbReference type="EMBL" id="KAJ7668020.1"/>
    </source>
</evidence>
<reference evidence="1" key="1">
    <citation type="submission" date="2023-03" db="EMBL/GenBank/DDBJ databases">
        <title>Massive genome expansion in bonnet fungi (Mycena s.s.) driven by repeated elements and novel gene families across ecological guilds.</title>
        <authorList>
            <consortium name="Lawrence Berkeley National Laboratory"/>
            <person name="Harder C.B."/>
            <person name="Miyauchi S."/>
            <person name="Viragh M."/>
            <person name="Kuo A."/>
            <person name="Thoen E."/>
            <person name="Andreopoulos B."/>
            <person name="Lu D."/>
            <person name="Skrede I."/>
            <person name="Drula E."/>
            <person name="Henrissat B."/>
            <person name="Morin E."/>
            <person name="Kohler A."/>
            <person name="Barry K."/>
            <person name="LaButti K."/>
            <person name="Morin E."/>
            <person name="Salamov A."/>
            <person name="Lipzen A."/>
            <person name="Mereny Z."/>
            <person name="Hegedus B."/>
            <person name="Baldrian P."/>
            <person name="Stursova M."/>
            <person name="Weitz H."/>
            <person name="Taylor A."/>
            <person name="Grigoriev I.V."/>
            <person name="Nagy L.G."/>
            <person name="Martin F."/>
            <person name="Kauserud H."/>
        </authorList>
    </citation>
    <scope>NUCLEOTIDE SEQUENCE</scope>
    <source>
        <strain evidence="1">CBHHK067</strain>
    </source>
</reference>
<name>A0AAD7CWP7_MYCRO</name>
<proteinExistence type="predicted"/>
<gene>
    <name evidence="1" type="ORF">B0H17DRAFT_950240</name>
</gene>
<evidence type="ECO:0000313" key="2">
    <source>
        <dbReference type="Proteomes" id="UP001221757"/>
    </source>
</evidence>
<dbReference type="SUPFAM" id="SSF53098">
    <property type="entry name" value="Ribonuclease H-like"/>
    <property type="match status" value="1"/>
</dbReference>
<sequence>TEAERQTGKHLHCMHIELGHEFDNDHFLGFCTKQGIRVEKIPKDSLSANGHVKRGNRTVIEGTRTQLVDSGLDH</sequence>
<dbReference type="InterPro" id="IPR012337">
    <property type="entry name" value="RNaseH-like_sf"/>
</dbReference>
<dbReference type="InterPro" id="IPR036397">
    <property type="entry name" value="RNaseH_sf"/>
</dbReference>
<dbReference type="Proteomes" id="UP001221757">
    <property type="component" value="Unassembled WGS sequence"/>
</dbReference>
<feature type="non-terminal residue" evidence="1">
    <location>
        <position position="1"/>
    </location>
</feature>
<keyword evidence="2" id="KW-1185">Reference proteome</keyword>
<dbReference type="EMBL" id="JARKIE010000199">
    <property type="protein sequence ID" value="KAJ7668020.1"/>
    <property type="molecule type" value="Genomic_DNA"/>
</dbReference>
<dbReference type="GO" id="GO:0003676">
    <property type="term" value="F:nucleic acid binding"/>
    <property type="evidence" value="ECO:0007669"/>
    <property type="project" value="InterPro"/>
</dbReference>
<organism evidence="1 2">
    <name type="scientific">Mycena rosella</name>
    <name type="common">Pink bonnet</name>
    <name type="synonym">Agaricus rosellus</name>
    <dbReference type="NCBI Taxonomy" id="1033263"/>
    <lineage>
        <taxon>Eukaryota</taxon>
        <taxon>Fungi</taxon>
        <taxon>Dikarya</taxon>
        <taxon>Basidiomycota</taxon>
        <taxon>Agaricomycotina</taxon>
        <taxon>Agaricomycetes</taxon>
        <taxon>Agaricomycetidae</taxon>
        <taxon>Agaricales</taxon>
        <taxon>Marasmiineae</taxon>
        <taxon>Mycenaceae</taxon>
        <taxon>Mycena</taxon>
    </lineage>
</organism>
<comment type="caution">
    <text evidence="1">The sequence shown here is derived from an EMBL/GenBank/DDBJ whole genome shotgun (WGS) entry which is preliminary data.</text>
</comment>
<evidence type="ECO:0008006" key="3">
    <source>
        <dbReference type="Google" id="ProtNLM"/>
    </source>
</evidence>
<protein>
    <recommendedName>
        <fullName evidence="3">Integrase catalytic domain-containing protein</fullName>
    </recommendedName>
</protein>
<dbReference type="Gene3D" id="3.30.420.10">
    <property type="entry name" value="Ribonuclease H-like superfamily/Ribonuclease H"/>
    <property type="match status" value="1"/>
</dbReference>
<dbReference type="AlphaFoldDB" id="A0AAD7CWP7"/>